<feature type="domain" description="Periplasmic binding protein" evidence="4">
    <location>
        <begin position="126"/>
        <end position="363"/>
    </location>
</feature>
<reference evidence="5" key="1">
    <citation type="submission" date="2019-09" db="EMBL/GenBank/DDBJ databases">
        <authorList>
            <person name="Li J."/>
        </authorList>
    </citation>
    <scope>NUCLEOTIDE SEQUENCE [LARGE SCALE GENOMIC DNA]</scope>
    <source>
        <strain evidence="5">NRBC 14897</strain>
    </source>
</reference>
<evidence type="ECO:0000256" key="2">
    <source>
        <dbReference type="ARBA" id="ARBA00007639"/>
    </source>
</evidence>
<evidence type="ECO:0000256" key="1">
    <source>
        <dbReference type="ARBA" id="ARBA00004196"/>
    </source>
</evidence>
<dbReference type="AlphaFoldDB" id="A0A641AS58"/>
<dbReference type="Gene3D" id="3.40.50.2300">
    <property type="match status" value="2"/>
</dbReference>
<name>A0A641AS58_9ACTN</name>
<dbReference type="SUPFAM" id="SSF53822">
    <property type="entry name" value="Periplasmic binding protein-like I"/>
    <property type="match status" value="1"/>
</dbReference>
<dbReference type="EMBL" id="SDPP02000001">
    <property type="protein sequence ID" value="KAA1379891.1"/>
    <property type="molecule type" value="Genomic_DNA"/>
</dbReference>
<dbReference type="GO" id="GO:0030288">
    <property type="term" value="C:outer membrane-bounded periplasmic space"/>
    <property type="evidence" value="ECO:0007669"/>
    <property type="project" value="TreeGrafter"/>
</dbReference>
<dbReference type="InterPro" id="IPR028082">
    <property type="entry name" value="Peripla_BP_I"/>
</dbReference>
<evidence type="ECO:0000313" key="5">
    <source>
        <dbReference type="EMBL" id="KAA1379891.1"/>
    </source>
</evidence>
<evidence type="ECO:0000313" key="6">
    <source>
        <dbReference type="Proteomes" id="UP001515100"/>
    </source>
</evidence>
<comment type="similarity">
    <text evidence="2">Belongs to the bacterial solute-binding protein 2 family.</text>
</comment>
<organism evidence="5 6">
    <name type="scientific">Aeromicrobium fastidiosum</name>
    <dbReference type="NCBI Taxonomy" id="52699"/>
    <lineage>
        <taxon>Bacteria</taxon>
        <taxon>Bacillati</taxon>
        <taxon>Actinomycetota</taxon>
        <taxon>Actinomycetes</taxon>
        <taxon>Propionibacteriales</taxon>
        <taxon>Nocardioidaceae</taxon>
        <taxon>Aeromicrobium</taxon>
    </lineage>
</organism>
<sequence>MTSGTSVPTREEDIHMSAVKGTTSKQGSPPRRGGPGPRRTTAAVVAVLAGSLVAACGGGSSDAENRSSGGTDEAAVTAAQTRLEPYQQAITTISQDVPLTAKPAAGKLVYEIHNNVPVAAQLTAPYKEATAALGWKLKTILMDPTDPQAPSNALKQAVAAGADYIGISSSSEEAMSAGLAVTKKAGIPVFLEGGPVSTVPKGEENGLYSNGDNLWILDATDRLLDEMIVDSSGAGNVLLLSAPDFPVMTPVTGNAEKNLKKSCPKCGFQKLDMSLPDLAAGATPQSVVAALRKNPDIDYVLAPFDTLALGLPEAMKSAGIDDVKLLLGSPDPTQVPGLANGTFIAQAPQPVESVVWANVDQMARHSLGMDVLNEDHALEPYPVWSKKNPPAAGQDDFAGPDGYKDQWKALWQIS</sequence>
<dbReference type="PANTHER" id="PTHR30036:SF7">
    <property type="entry name" value="ABC TRANSPORTER PERIPLASMIC-BINDING PROTEIN YPHF"/>
    <property type="match status" value="1"/>
</dbReference>
<evidence type="ECO:0000259" key="4">
    <source>
        <dbReference type="Pfam" id="PF13407"/>
    </source>
</evidence>
<protein>
    <submittedName>
        <fullName evidence="5">Substrate-binding domain-containing protein</fullName>
    </submittedName>
</protein>
<feature type="region of interest" description="Disordered" evidence="3">
    <location>
        <begin position="1"/>
        <end position="39"/>
    </location>
</feature>
<dbReference type="PANTHER" id="PTHR30036">
    <property type="entry name" value="D-XYLOSE-BINDING PERIPLASMIC PROTEIN"/>
    <property type="match status" value="1"/>
</dbReference>
<gene>
    <name evidence="5" type="ORF">ESP62_001380</name>
</gene>
<comment type="caution">
    <text evidence="5">The sequence shown here is derived from an EMBL/GenBank/DDBJ whole genome shotgun (WGS) entry which is preliminary data.</text>
</comment>
<dbReference type="OrthoDB" id="3460818at2"/>
<comment type="subcellular location">
    <subcellularLocation>
        <location evidence="1">Cell envelope</location>
    </subcellularLocation>
</comment>
<dbReference type="GO" id="GO:0030246">
    <property type="term" value="F:carbohydrate binding"/>
    <property type="evidence" value="ECO:0007669"/>
    <property type="project" value="TreeGrafter"/>
</dbReference>
<evidence type="ECO:0000256" key="3">
    <source>
        <dbReference type="SAM" id="MobiDB-lite"/>
    </source>
</evidence>
<dbReference type="InterPro" id="IPR025997">
    <property type="entry name" value="SBP_2_dom"/>
</dbReference>
<dbReference type="Pfam" id="PF13407">
    <property type="entry name" value="Peripla_BP_4"/>
    <property type="match status" value="1"/>
</dbReference>
<accession>A0A641AS58</accession>
<keyword evidence="6" id="KW-1185">Reference proteome</keyword>
<dbReference type="InterPro" id="IPR050555">
    <property type="entry name" value="Bact_Solute-Bind_Prot2"/>
</dbReference>
<proteinExistence type="inferred from homology"/>
<dbReference type="Proteomes" id="UP001515100">
    <property type="component" value="Unassembled WGS sequence"/>
</dbReference>
<feature type="compositionally biased region" description="Low complexity" evidence="3">
    <location>
        <begin position="27"/>
        <end position="39"/>
    </location>
</feature>